<keyword evidence="11" id="KW-0328">Glycosyltransferase</keyword>
<dbReference type="GO" id="GO:0006427">
    <property type="term" value="P:histidyl-tRNA aminoacylation"/>
    <property type="evidence" value="ECO:0007669"/>
    <property type="project" value="TreeGrafter"/>
</dbReference>
<dbReference type="InterPro" id="IPR045864">
    <property type="entry name" value="aa-tRNA-synth_II/BPL/LPL"/>
</dbReference>
<dbReference type="UniPathway" id="UPA00031">
    <property type="reaction ID" value="UER00006"/>
</dbReference>
<name>A0A5Q0BIH4_9GAMM</name>
<dbReference type="NCBIfam" id="NF008935">
    <property type="entry name" value="PRK12292.1-1"/>
    <property type="match status" value="1"/>
</dbReference>
<evidence type="ECO:0000256" key="8">
    <source>
        <dbReference type="HAMAP-Rule" id="MF_00125"/>
    </source>
</evidence>
<feature type="binding site" evidence="9">
    <location>
        <position position="126"/>
    </location>
    <ligand>
        <name>L-histidine</name>
        <dbReference type="ChEBI" id="CHEBI:57595"/>
    </ligand>
</feature>
<dbReference type="KEGG" id="mmob:F6R98_10065"/>
<evidence type="ECO:0000313" key="11">
    <source>
        <dbReference type="EMBL" id="QFY42912.1"/>
    </source>
</evidence>
<dbReference type="RefSeq" id="WP_153248901.1">
    <property type="nucleotide sequence ID" value="NZ_CP044205.1"/>
</dbReference>
<evidence type="ECO:0000256" key="9">
    <source>
        <dbReference type="PIRSR" id="PIRSR001549-1"/>
    </source>
</evidence>
<evidence type="ECO:0000259" key="10">
    <source>
        <dbReference type="Pfam" id="PF13393"/>
    </source>
</evidence>
<comment type="similarity">
    <text evidence="3 8">Belongs to the class-II aminoacyl-tRNA synthetase family. HisZ subfamily.</text>
</comment>
<feature type="binding site" evidence="9">
    <location>
        <position position="273"/>
    </location>
    <ligand>
        <name>L-histidine</name>
        <dbReference type="ChEBI" id="CHEBI:57595"/>
    </ligand>
</feature>
<evidence type="ECO:0000313" key="12">
    <source>
        <dbReference type="Proteomes" id="UP000325755"/>
    </source>
</evidence>
<gene>
    <name evidence="8" type="primary">hisZ</name>
    <name evidence="11" type="ORF">F6R98_10065</name>
</gene>
<protein>
    <recommendedName>
        <fullName evidence="5 8">ATP phosphoribosyltransferase regulatory subunit</fullName>
    </recommendedName>
</protein>
<evidence type="ECO:0000256" key="2">
    <source>
        <dbReference type="ARBA" id="ARBA00004667"/>
    </source>
</evidence>
<dbReference type="CDD" id="cd00773">
    <property type="entry name" value="HisRS-like_core"/>
    <property type="match status" value="1"/>
</dbReference>
<comment type="function">
    <text evidence="7 8">Required for the first step of histidine biosynthesis. May allow the feedback regulation of ATP phosphoribosyltransferase activity by histidine.</text>
</comment>
<reference evidence="11 12" key="1">
    <citation type="submission" date="2019-09" db="EMBL/GenBank/DDBJ databases">
        <title>Ecophysiology of the spiral-shaped methanotroph Methylospira mobilis as revealed by the complete genome sequence.</title>
        <authorList>
            <person name="Oshkin I.Y."/>
            <person name="Dedysh S.N."/>
            <person name="Miroshnikov K."/>
            <person name="Danilova O.V."/>
            <person name="Hakobyan A."/>
            <person name="Liesack W."/>
        </authorList>
    </citation>
    <scope>NUCLEOTIDE SEQUENCE [LARGE SCALE GENOMIC DNA]</scope>
    <source>
        <strain evidence="11 12">Shm1</strain>
    </source>
</reference>
<comment type="pathway">
    <text evidence="2 8">Amino-acid biosynthesis; L-histidine biosynthesis; L-histidine from 5-phospho-alpha-D-ribose 1-diphosphate: step 1/9.</text>
</comment>
<dbReference type="InterPro" id="IPR041715">
    <property type="entry name" value="HisRS-like_core"/>
</dbReference>
<dbReference type="SUPFAM" id="SSF55681">
    <property type="entry name" value="Class II aaRS and biotin synthetases"/>
    <property type="match status" value="1"/>
</dbReference>
<organism evidence="11 12">
    <name type="scientific">Candidatus Methylospira mobilis</name>
    <dbReference type="NCBI Taxonomy" id="1808979"/>
    <lineage>
        <taxon>Bacteria</taxon>
        <taxon>Pseudomonadati</taxon>
        <taxon>Pseudomonadota</taxon>
        <taxon>Gammaproteobacteria</taxon>
        <taxon>Methylococcales</taxon>
        <taxon>Methylococcaceae</taxon>
        <taxon>Candidatus Methylospira</taxon>
    </lineage>
</organism>
<comment type="miscellaneous">
    <text evidence="8">This function is generally fulfilled by the C-terminal part of HisG, which is missing in some bacteria such as this one.</text>
</comment>
<evidence type="ECO:0000256" key="1">
    <source>
        <dbReference type="ARBA" id="ARBA00004496"/>
    </source>
</evidence>
<dbReference type="Proteomes" id="UP000325755">
    <property type="component" value="Chromosome"/>
</dbReference>
<evidence type="ECO:0000256" key="6">
    <source>
        <dbReference type="ARBA" id="ARBA00022490"/>
    </source>
</evidence>
<sequence length="397" mass="43557">MLSEEYWLLPEGIEEILPAEAKPLERLRRDILDLFERWGYDLVIPPFVEFMESLLTGAGHDLDLQTFKIIDQISGRLMGVRADMTPQVARIDARNSRGDTPTRFCYSGTVLHTQSDCLHGSRSPWQIGAELYGSAGCGGDAEIIRLALEMFSVAGIPKVYLDLGHVGIYRGLAKQAGLHEAQEAGLFGILQRKATPELRQFVAEQRIDSVVAAMLIALTELNGGSETIVQARKIFTAADAGVRQALDDLEATAECVRQAYPHTPIHFDLAELRGYHYQTGVVFAVFVSGYGREVARGGRYDEIGKVFGRARPATGFSADLKVMARLSERSGIAPERIYAPLAQGDTGLSAEIRQLRQQGRVVIEGLTDNACEATDLACSLRLVKATMETGWELVSVT</sequence>
<proteinExistence type="inferred from homology"/>
<dbReference type="GO" id="GO:0005737">
    <property type="term" value="C:cytoplasm"/>
    <property type="evidence" value="ECO:0007669"/>
    <property type="project" value="UniProtKB-SubCell"/>
</dbReference>
<comment type="subcellular location">
    <subcellularLocation>
        <location evidence="1 8">Cytoplasm</location>
    </subcellularLocation>
</comment>
<evidence type="ECO:0000256" key="5">
    <source>
        <dbReference type="ARBA" id="ARBA00020397"/>
    </source>
</evidence>
<feature type="binding site" evidence="9">
    <location>
        <position position="130"/>
    </location>
    <ligand>
        <name>L-histidine</name>
        <dbReference type="ChEBI" id="CHEBI:57595"/>
    </ligand>
</feature>
<dbReference type="InterPro" id="IPR004517">
    <property type="entry name" value="HisZ"/>
</dbReference>
<evidence type="ECO:0000256" key="7">
    <source>
        <dbReference type="ARBA" id="ARBA00025246"/>
    </source>
</evidence>
<dbReference type="GO" id="GO:0004821">
    <property type="term" value="F:histidine-tRNA ligase activity"/>
    <property type="evidence" value="ECO:0007669"/>
    <property type="project" value="TreeGrafter"/>
</dbReference>
<feature type="binding site" evidence="9">
    <location>
        <begin position="83"/>
        <end position="85"/>
    </location>
    <ligand>
        <name>L-histidine</name>
        <dbReference type="ChEBI" id="CHEBI:57595"/>
    </ligand>
</feature>
<keyword evidence="12" id="KW-1185">Reference proteome</keyword>
<dbReference type="Gene3D" id="3.30.930.10">
    <property type="entry name" value="Bira Bifunctional Protein, Domain 2"/>
    <property type="match status" value="1"/>
</dbReference>
<dbReference type="NCBIfam" id="NF009086">
    <property type="entry name" value="PRK12421.1"/>
    <property type="match status" value="1"/>
</dbReference>
<dbReference type="PANTHER" id="PTHR43707:SF1">
    <property type="entry name" value="HISTIDINE--TRNA LIGASE, MITOCHONDRIAL-RELATED"/>
    <property type="match status" value="1"/>
</dbReference>
<comment type="subunit">
    <text evidence="4 8">Heteromultimer composed of HisG and HisZ subunits.</text>
</comment>
<keyword evidence="8" id="KW-0368">Histidine biosynthesis</keyword>
<dbReference type="GO" id="GO:0016757">
    <property type="term" value="F:glycosyltransferase activity"/>
    <property type="evidence" value="ECO:0007669"/>
    <property type="project" value="UniProtKB-KW"/>
</dbReference>
<keyword evidence="8" id="KW-0028">Amino-acid biosynthesis</keyword>
<dbReference type="OrthoDB" id="9769617at2"/>
<dbReference type="PANTHER" id="PTHR43707">
    <property type="entry name" value="HISTIDYL-TRNA SYNTHETASE"/>
    <property type="match status" value="1"/>
</dbReference>
<dbReference type="NCBIfam" id="TIGR00443">
    <property type="entry name" value="hisZ_biosyn_reg"/>
    <property type="match status" value="1"/>
</dbReference>
<feature type="domain" description="Class II Histidinyl-tRNA synthetase (HisRS)-like catalytic core" evidence="10">
    <location>
        <begin position="12"/>
        <end position="321"/>
    </location>
</feature>
<dbReference type="AlphaFoldDB" id="A0A5Q0BIH4"/>
<dbReference type="InterPro" id="IPR004516">
    <property type="entry name" value="HisRS/HisZ"/>
</dbReference>
<keyword evidence="6 8" id="KW-0963">Cytoplasm</keyword>
<dbReference type="PIRSF" id="PIRSF001549">
    <property type="entry name" value="His-tRNA_synth"/>
    <property type="match status" value="1"/>
</dbReference>
<dbReference type="Pfam" id="PF13393">
    <property type="entry name" value="tRNA-synt_His"/>
    <property type="match status" value="1"/>
</dbReference>
<keyword evidence="11" id="KW-0808">Transferase</keyword>
<accession>A0A5Q0BIH4</accession>
<evidence type="ECO:0000256" key="3">
    <source>
        <dbReference type="ARBA" id="ARBA00005539"/>
    </source>
</evidence>
<dbReference type="GO" id="GO:0000105">
    <property type="term" value="P:L-histidine biosynthetic process"/>
    <property type="evidence" value="ECO:0007669"/>
    <property type="project" value="UniProtKB-UniRule"/>
</dbReference>
<dbReference type="InParanoid" id="A0A5Q0BIH4"/>
<evidence type="ECO:0000256" key="4">
    <source>
        <dbReference type="ARBA" id="ARBA00011496"/>
    </source>
</evidence>
<dbReference type="HAMAP" id="MF_00125">
    <property type="entry name" value="HisZ"/>
    <property type="match status" value="1"/>
</dbReference>
<dbReference type="EMBL" id="CP044205">
    <property type="protein sequence ID" value="QFY42912.1"/>
    <property type="molecule type" value="Genomic_DNA"/>
</dbReference>